<keyword evidence="3" id="KW-1185">Reference proteome</keyword>
<dbReference type="AlphaFoldDB" id="A0A8H4J147"/>
<dbReference type="OrthoDB" id="3944132at2759"/>
<accession>A0A8H4J147</accession>
<comment type="caution">
    <text evidence="2">The sequence shown here is derived from an EMBL/GenBank/DDBJ whole genome shotgun (WGS) entry which is preliminary data.</text>
</comment>
<protein>
    <submittedName>
        <fullName evidence="2">Uncharacterized protein</fullName>
    </submittedName>
</protein>
<proteinExistence type="predicted"/>
<evidence type="ECO:0000256" key="1">
    <source>
        <dbReference type="SAM" id="MobiDB-lite"/>
    </source>
</evidence>
<sequence>MAASVEHLPSYFNERILAEWDDSDTGLPSTLGSCSRYNKQAVALNARLDFDKMCLEISLPVTIHVGNRARKFPFSLIISPQHFDKLNAISHQSVSVGSPLVSQAARDAIVGNSDQLVRVHLRLSTRPIVAMPVIRSSIVKPTTAPAYDLLLGLRSLSRASCFTMYIRKNDFALKGLQLISNRLSDATKDGSGSSTTLLKGLFPGADGLDDAHNVGGAVNDHPETCSDEEEGAMMHARQDNPIVARSSDSTRQTNPVVAPSSDSSSLSDDLANWLYTATELGCDVFQHQGLQRKLASLGQYVRTDNKAAFDSTLAWCSALVFFDAPGTSTLNSAATRVMVAEVARLIRWANGFHRGAEMCATLRQSFLQLCVAARAATIPARHVGADEAYKRQKFACVAEVLAAFGKAALPGH</sequence>
<gene>
    <name evidence="2" type="ORF">GTA08_BOTSDO13096</name>
</gene>
<dbReference type="Proteomes" id="UP000572817">
    <property type="component" value="Unassembled WGS sequence"/>
</dbReference>
<evidence type="ECO:0000313" key="3">
    <source>
        <dbReference type="Proteomes" id="UP000572817"/>
    </source>
</evidence>
<name>A0A8H4J147_9PEZI</name>
<reference evidence="2" key="1">
    <citation type="submission" date="2020-04" db="EMBL/GenBank/DDBJ databases">
        <title>Genome Assembly and Annotation of Botryosphaeria dothidea sdau 11-99, a Latent Pathogen of Apple Fruit Ring Rot in China.</title>
        <authorList>
            <person name="Yu C."/>
            <person name="Diao Y."/>
            <person name="Lu Q."/>
            <person name="Zhao J."/>
            <person name="Cui S."/>
            <person name="Peng C."/>
            <person name="He B."/>
            <person name="Liu H."/>
        </authorList>
    </citation>
    <scope>NUCLEOTIDE SEQUENCE [LARGE SCALE GENOMIC DNA]</scope>
    <source>
        <strain evidence="2">Sdau11-99</strain>
    </source>
</reference>
<dbReference type="EMBL" id="WWBZ02000010">
    <property type="protein sequence ID" value="KAF4311300.1"/>
    <property type="molecule type" value="Genomic_DNA"/>
</dbReference>
<organism evidence="2 3">
    <name type="scientific">Botryosphaeria dothidea</name>
    <dbReference type="NCBI Taxonomy" id="55169"/>
    <lineage>
        <taxon>Eukaryota</taxon>
        <taxon>Fungi</taxon>
        <taxon>Dikarya</taxon>
        <taxon>Ascomycota</taxon>
        <taxon>Pezizomycotina</taxon>
        <taxon>Dothideomycetes</taxon>
        <taxon>Dothideomycetes incertae sedis</taxon>
        <taxon>Botryosphaeriales</taxon>
        <taxon>Botryosphaeriaceae</taxon>
        <taxon>Botryosphaeria</taxon>
    </lineage>
</organism>
<feature type="compositionally biased region" description="Polar residues" evidence="1">
    <location>
        <begin position="246"/>
        <end position="255"/>
    </location>
</feature>
<feature type="region of interest" description="Disordered" evidence="1">
    <location>
        <begin position="243"/>
        <end position="264"/>
    </location>
</feature>
<evidence type="ECO:0000313" key="2">
    <source>
        <dbReference type="EMBL" id="KAF4311300.1"/>
    </source>
</evidence>